<dbReference type="Proteomes" id="UP000051952">
    <property type="component" value="Unassembled WGS sequence"/>
</dbReference>
<reference evidence="3" key="1">
    <citation type="submission" date="2015-09" db="EMBL/GenBank/DDBJ databases">
        <authorList>
            <consortium name="Pathogen Informatics"/>
        </authorList>
    </citation>
    <scope>NUCLEOTIDE SEQUENCE [LARGE SCALE GENOMIC DNA]</scope>
    <source>
        <strain evidence="3">Lake Konstanz</strain>
    </source>
</reference>
<accession>A0A0S4J4H3</accession>
<sequence length="222" mass="23503">MLQSACLSMLVIFLLTMVGGVSSCVMNAVSPVIMRNTSMSYQSKIDLFYANTAALSAWAINVSVLTSSNTSFVPVPPLPSLCPQLITAPTFTPNSLFAFQFAFSRVRNIVNLTAAGTRCGLDCSGALGGSVGNVIGVPVADRDVVGTENVSYTTRLKNGTNITTTMVAAVLSNTSADIRCTIDNVTNAVPWDAVCTAYILYNSIYWENSSAFVMPPQTEPAS</sequence>
<gene>
    <name evidence="2" type="ORF">BSAL_92785</name>
</gene>
<dbReference type="VEuPathDB" id="TriTrypDB:BSAL_92785"/>
<dbReference type="AlphaFoldDB" id="A0A0S4J4H3"/>
<dbReference type="EMBL" id="CYKH01001285">
    <property type="protein sequence ID" value="CUG86369.1"/>
    <property type="molecule type" value="Genomic_DNA"/>
</dbReference>
<feature type="signal peptide" evidence="1">
    <location>
        <begin position="1"/>
        <end position="23"/>
    </location>
</feature>
<evidence type="ECO:0000313" key="2">
    <source>
        <dbReference type="EMBL" id="CUG86369.1"/>
    </source>
</evidence>
<evidence type="ECO:0000256" key="1">
    <source>
        <dbReference type="SAM" id="SignalP"/>
    </source>
</evidence>
<evidence type="ECO:0000313" key="3">
    <source>
        <dbReference type="Proteomes" id="UP000051952"/>
    </source>
</evidence>
<keyword evidence="3" id="KW-1185">Reference proteome</keyword>
<protein>
    <submittedName>
        <fullName evidence="2">Membrane-associated protein, putative</fullName>
    </submittedName>
</protein>
<keyword evidence="1" id="KW-0732">Signal</keyword>
<feature type="chain" id="PRO_5006622022" evidence="1">
    <location>
        <begin position="24"/>
        <end position="222"/>
    </location>
</feature>
<proteinExistence type="predicted"/>
<name>A0A0S4J4H3_BODSA</name>
<organism evidence="2 3">
    <name type="scientific">Bodo saltans</name>
    <name type="common">Flagellated protozoan</name>
    <dbReference type="NCBI Taxonomy" id="75058"/>
    <lineage>
        <taxon>Eukaryota</taxon>
        <taxon>Discoba</taxon>
        <taxon>Euglenozoa</taxon>
        <taxon>Kinetoplastea</taxon>
        <taxon>Metakinetoplastina</taxon>
        <taxon>Eubodonida</taxon>
        <taxon>Bodonidae</taxon>
        <taxon>Bodo</taxon>
    </lineage>
</organism>